<dbReference type="Proteomes" id="UP000193944">
    <property type="component" value="Unassembled WGS sequence"/>
</dbReference>
<dbReference type="Gene3D" id="2.60.120.260">
    <property type="entry name" value="Galactose-binding domain-like"/>
    <property type="match status" value="1"/>
</dbReference>
<dbReference type="GO" id="GO:0004553">
    <property type="term" value="F:hydrolase activity, hydrolyzing O-glycosyl compounds"/>
    <property type="evidence" value="ECO:0007669"/>
    <property type="project" value="InterPro"/>
</dbReference>
<dbReference type="GO" id="GO:0030246">
    <property type="term" value="F:carbohydrate binding"/>
    <property type="evidence" value="ECO:0007669"/>
    <property type="project" value="InterPro"/>
</dbReference>
<proteinExistence type="inferred from homology"/>
<dbReference type="InterPro" id="IPR023296">
    <property type="entry name" value="Glyco_hydro_beta-prop_sf"/>
</dbReference>
<dbReference type="CDD" id="cd09003">
    <property type="entry name" value="GH43_XynD-like"/>
    <property type="match status" value="1"/>
</dbReference>
<dbReference type="SUPFAM" id="SSF49785">
    <property type="entry name" value="Galactose-binding domain-like"/>
    <property type="match status" value="1"/>
</dbReference>
<dbReference type="InterPro" id="IPR006710">
    <property type="entry name" value="Glyco_hydro_43"/>
</dbReference>
<dbReference type="CDD" id="cd04084">
    <property type="entry name" value="CBM6_xylanase-like"/>
    <property type="match status" value="1"/>
</dbReference>
<dbReference type="AlphaFoldDB" id="A0A1Y1XBV6"/>
<dbReference type="InterPro" id="IPR008979">
    <property type="entry name" value="Galactose-bd-like_sf"/>
</dbReference>
<evidence type="ECO:0000256" key="8">
    <source>
        <dbReference type="SAM" id="SignalP"/>
    </source>
</evidence>
<dbReference type="OrthoDB" id="5211809at2759"/>
<dbReference type="STRING" id="1754192.A0A1Y1XBV6"/>
<organism evidence="10 11">
    <name type="scientific">Anaeromyces robustus</name>
    <dbReference type="NCBI Taxonomy" id="1754192"/>
    <lineage>
        <taxon>Eukaryota</taxon>
        <taxon>Fungi</taxon>
        <taxon>Fungi incertae sedis</taxon>
        <taxon>Chytridiomycota</taxon>
        <taxon>Chytridiomycota incertae sedis</taxon>
        <taxon>Neocallimastigomycetes</taxon>
        <taxon>Neocallimastigales</taxon>
        <taxon>Neocallimastigaceae</taxon>
        <taxon>Anaeromyces</taxon>
    </lineage>
</organism>
<evidence type="ECO:0000256" key="1">
    <source>
        <dbReference type="ARBA" id="ARBA00009865"/>
    </source>
</evidence>
<keyword evidence="4 6" id="KW-0326">Glycosidase</keyword>
<dbReference type="GO" id="GO:0005975">
    <property type="term" value="P:carbohydrate metabolic process"/>
    <property type="evidence" value="ECO:0007669"/>
    <property type="project" value="InterPro"/>
</dbReference>
<evidence type="ECO:0000256" key="7">
    <source>
        <dbReference type="SAM" id="MobiDB-lite"/>
    </source>
</evidence>
<evidence type="ECO:0000256" key="3">
    <source>
        <dbReference type="ARBA" id="ARBA00023277"/>
    </source>
</evidence>
<accession>A0A1Y1XBV6</accession>
<sequence>MKSLFISGLLALVGTLVSANDAFNNVTPVKTYKPIGDHNPLNVMKYSADPGVMVYDDTVYVYGTNDGIVELLGEKPSENEYSLIHTINVMSSKDLVNWVDHGTIPSAGKDGAASWAENSWAPAAAHKKINGKEKFFLYFANSGNGIGVLSSDSPTGPFEDPIGGPLVSFDSPNCKDIVWLFDPAVFVDDDGTGYLYFGGGIPEGGDEAPKTFRAVKLGDDMISLATEPVIIDAPWGFEDSGMHKAGDTYYYTYCTNWNEASPFHQARIGLMTSDSPLGPFKFEDTIFNNPGEFFEKYGNNHHTVVPFHDKWYIFYHTEWLNLQSFGEALGYRTTHVNELPFVDGKFLNATGTLKGVPQLFNVDAFTEQPAALVAWAAGTSTNGLGHTTVSYNKGEWTGVSNVDFADGADTIIISASSKNGAVIKITVDDIDGEVLGYVTVPANGDELENITSDIIPVKGVKNLFFLASDDVTIDTWKFIKSDEANTQSAEQSAEEPSTDLEDDNEESNEEPINNTENPANNAEEPKKKVVIKKVKKCIVKNKN</sequence>
<dbReference type="PANTHER" id="PTHR43772">
    <property type="entry name" value="ENDO-1,4-BETA-XYLANASE"/>
    <property type="match status" value="1"/>
</dbReference>
<feature type="signal peptide" evidence="8">
    <location>
        <begin position="1"/>
        <end position="19"/>
    </location>
</feature>
<dbReference type="Gene3D" id="2.115.10.20">
    <property type="entry name" value="Glycosyl hydrolase domain, family 43"/>
    <property type="match status" value="1"/>
</dbReference>
<feature type="site" description="Important for catalytic activity, responsible for pKa modulation of the active site Glu and correct orientation of both the proton donor and substrate" evidence="5">
    <location>
        <position position="182"/>
    </location>
</feature>
<evidence type="ECO:0000313" key="11">
    <source>
        <dbReference type="Proteomes" id="UP000193944"/>
    </source>
</evidence>
<feature type="region of interest" description="Disordered" evidence="7">
    <location>
        <begin position="483"/>
        <end position="527"/>
    </location>
</feature>
<keyword evidence="8" id="KW-0732">Signal</keyword>
<keyword evidence="3" id="KW-0119">Carbohydrate metabolism</keyword>
<evidence type="ECO:0000256" key="5">
    <source>
        <dbReference type="PIRSR" id="PIRSR606710-2"/>
    </source>
</evidence>
<evidence type="ECO:0000256" key="4">
    <source>
        <dbReference type="ARBA" id="ARBA00023295"/>
    </source>
</evidence>
<evidence type="ECO:0000259" key="9">
    <source>
        <dbReference type="Pfam" id="PF03422"/>
    </source>
</evidence>
<feature type="compositionally biased region" description="Low complexity" evidence="7">
    <location>
        <begin position="510"/>
        <end position="522"/>
    </location>
</feature>
<dbReference type="Pfam" id="PF03422">
    <property type="entry name" value="CBM_6"/>
    <property type="match status" value="1"/>
</dbReference>
<keyword evidence="2 6" id="KW-0378">Hydrolase</keyword>
<evidence type="ECO:0000256" key="6">
    <source>
        <dbReference type="RuleBase" id="RU361187"/>
    </source>
</evidence>
<gene>
    <name evidence="10" type="ORF">BCR32DRAFT_267117</name>
</gene>
<reference evidence="10 11" key="2">
    <citation type="submission" date="2016-08" db="EMBL/GenBank/DDBJ databases">
        <title>Pervasive Adenine N6-methylation of Active Genes in Fungi.</title>
        <authorList>
            <consortium name="DOE Joint Genome Institute"/>
            <person name="Mondo S.J."/>
            <person name="Dannebaum R.O."/>
            <person name="Kuo R.C."/>
            <person name="Labutti K."/>
            <person name="Haridas S."/>
            <person name="Kuo A."/>
            <person name="Salamov A."/>
            <person name="Ahrendt S.R."/>
            <person name="Lipzen A."/>
            <person name="Sullivan W."/>
            <person name="Andreopoulos W.B."/>
            <person name="Clum A."/>
            <person name="Lindquist E."/>
            <person name="Daum C."/>
            <person name="Ramamoorthy G.K."/>
            <person name="Gryganskyi A."/>
            <person name="Culley D."/>
            <person name="Magnuson J.K."/>
            <person name="James T.Y."/>
            <person name="O'Malley M.A."/>
            <person name="Stajich J.E."/>
            <person name="Spatafora J.W."/>
            <person name="Visel A."/>
            <person name="Grigoriev I.V."/>
        </authorList>
    </citation>
    <scope>NUCLEOTIDE SEQUENCE [LARGE SCALE GENOMIC DNA]</scope>
    <source>
        <strain evidence="10 11">S4</strain>
    </source>
</reference>
<feature type="chain" id="PRO_5012937469" evidence="8">
    <location>
        <begin position="20"/>
        <end position="543"/>
    </location>
</feature>
<feature type="compositionally biased region" description="Acidic residues" evidence="7">
    <location>
        <begin position="492"/>
        <end position="509"/>
    </location>
</feature>
<comment type="caution">
    <text evidence="10">The sequence shown here is derived from an EMBL/GenBank/DDBJ whole genome shotgun (WGS) entry which is preliminary data.</text>
</comment>
<dbReference type="SUPFAM" id="SSF75005">
    <property type="entry name" value="Arabinanase/levansucrase/invertase"/>
    <property type="match status" value="1"/>
</dbReference>
<dbReference type="InterPro" id="IPR005084">
    <property type="entry name" value="CBM6"/>
</dbReference>
<comment type="similarity">
    <text evidence="1 6">Belongs to the glycosyl hydrolase 43 family.</text>
</comment>
<keyword evidence="11" id="KW-1185">Reference proteome</keyword>
<dbReference type="PANTHER" id="PTHR43772:SF2">
    <property type="entry name" value="PUTATIVE (AFU_ORTHOLOGUE AFUA_2G04480)-RELATED"/>
    <property type="match status" value="1"/>
</dbReference>
<reference evidence="10 11" key="1">
    <citation type="submission" date="2016-08" db="EMBL/GenBank/DDBJ databases">
        <title>A Parts List for Fungal Cellulosomes Revealed by Comparative Genomics.</title>
        <authorList>
            <consortium name="DOE Joint Genome Institute"/>
            <person name="Haitjema C.H."/>
            <person name="Gilmore S.P."/>
            <person name="Henske J.K."/>
            <person name="Solomon K.V."/>
            <person name="De Groot R."/>
            <person name="Kuo A."/>
            <person name="Mondo S.J."/>
            <person name="Salamov A.A."/>
            <person name="Labutti K."/>
            <person name="Zhao Z."/>
            <person name="Chiniquy J."/>
            <person name="Barry K."/>
            <person name="Brewer H.M."/>
            <person name="Purvine S.O."/>
            <person name="Wright A.T."/>
            <person name="Boxma B."/>
            <person name="Van Alen T."/>
            <person name="Hackstein J.H."/>
            <person name="Baker S.E."/>
            <person name="Grigoriev I.V."/>
            <person name="O'Malley M.A."/>
        </authorList>
    </citation>
    <scope>NUCLEOTIDE SEQUENCE [LARGE SCALE GENOMIC DNA]</scope>
    <source>
        <strain evidence="10 11">S4</strain>
    </source>
</reference>
<evidence type="ECO:0000256" key="2">
    <source>
        <dbReference type="ARBA" id="ARBA00022801"/>
    </source>
</evidence>
<dbReference type="EMBL" id="MCFG01000077">
    <property type="protein sequence ID" value="ORX83228.1"/>
    <property type="molecule type" value="Genomic_DNA"/>
</dbReference>
<evidence type="ECO:0000313" key="10">
    <source>
        <dbReference type="EMBL" id="ORX83228.1"/>
    </source>
</evidence>
<dbReference type="Pfam" id="PF04616">
    <property type="entry name" value="Glyco_hydro_43"/>
    <property type="match status" value="1"/>
</dbReference>
<protein>
    <submittedName>
        <fullName evidence="10">Arabinanase/levansucrase/invertase</fullName>
    </submittedName>
</protein>
<name>A0A1Y1XBV6_9FUNG</name>
<dbReference type="InterPro" id="IPR052176">
    <property type="entry name" value="Glycosyl_Hydrlase_43_Enz"/>
</dbReference>
<feature type="domain" description="CBM6" evidence="9">
    <location>
        <begin position="381"/>
        <end position="479"/>
    </location>
</feature>